<feature type="signal peptide" evidence="1">
    <location>
        <begin position="1"/>
        <end position="20"/>
    </location>
</feature>
<name>A0A7Y0AIA3_9BACT</name>
<feature type="domain" description="SGNH hydrolase-type esterase" evidence="2">
    <location>
        <begin position="53"/>
        <end position="218"/>
    </location>
</feature>
<feature type="chain" id="PRO_5030972913" evidence="1">
    <location>
        <begin position="21"/>
        <end position="242"/>
    </location>
</feature>
<keyword evidence="1" id="KW-0732">Signal</keyword>
<dbReference type="PANTHER" id="PTHR30383">
    <property type="entry name" value="THIOESTERASE 1/PROTEASE 1/LYSOPHOSPHOLIPASE L1"/>
    <property type="match status" value="1"/>
</dbReference>
<dbReference type="AlphaFoldDB" id="A0A7Y0AIA3"/>
<dbReference type="SUPFAM" id="SSF52266">
    <property type="entry name" value="SGNH hydrolase"/>
    <property type="match status" value="1"/>
</dbReference>
<gene>
    <name evidence="3" type="ORF">HHL22_21540</name>
</gene>
<dbReference type="InterPro" id="IPR013830">
    <property type="entry name" value="SGNH_hydro"/>
</dbReference>
<dbReference type="RefSeq" id="WP_169533435.1">
    <property type="nucleotide sequence ID" value="NZ_JABBGH010000003.1"/>
</dbReference>
<dbReference type="GO" id="GO:0004622">
    <property type="term" value="F:phosphatidylcholine lysophospholipase activity"/>
    <property type="evidence" value="ECO:0007669"/>
    <property type="project" value="TreeGrafter"/>
</dbReference>
<comment type="caution">
    <text evidence="3">The sequence shown here is derived from an EMBL/GenBank/DDBJ whole genome shotgun (WGS) entry which is preliminary data.</text>
</comment>
<dbReference type="EMBL" id="JABBGH010000003">
    <property type="protein sequence ID" value="NML67794.1"/>
    <property type="molecule type" value="Genomic_DNA"/>
</dbReference>
<dbReference type="InterPro" id="IPR051532">
    <property type="entry name" value="Ester_Hydrolysis_Enzymes"/>
</dbReference>
<dbReference type="PANTHER" id="PTHR30383:SF5">
    <property type="entry name" value="SGNH HYDROLASE-TYPE ESTERASE DOMAIN-CONTAINING PROTEIN"/>
    <property type="match status" value="1"/>
</dbReference>
<evidence type="ECO:0000313" key="4">
    <source>
        <dbReference type="Proteomes" id="UP000559626"/>
    </source>
</evidence>
<keyword evidence="4" id="KW-1185">Reference proteome</keyword>
<accession>A0A7Y0AIA3</accession>
<evidence type="ECO:0000259" key="2">
    <source>
        <dbReference type="Pfam" id="PF13472"/>
    </source>
</evidence>
<dbReference type="Pfam" id="PF13472">
    <property type="entry name" value="Lipase_GDSL_2"/>
    <property type="match status" value="1"/>
</dbReference>
<organism evidence="3 4">
    <name type="scientific">Hymenobacter polaris</name>
    <dbReference type="NCBI Taxonomy" id="2682546"/>
    <lineage>
        <taxon>Bacteria</taxon>
        <taxon>Pseudomonadati</taxon>
        <taxon>Bacteroidota</taxon>
        <taxon>Cytophagia</taxon>
        <taxon>Cytophagales</taxon>
        <taxon>Hymenobacteraceae</taxon>
        <taxon>Hymenobacter</taxon>
    </lineage>
</organism>
<reference evidence="3 4" key="1">
    <citation type="submission" date="2020-04" db="EMBL/GenBank/DDBJ databases">
        <title>Hymenobacter polaris sp. nov., isolated from Arctic soil.</title>
        <authorList>
            <person name="Dahal R.H."/>
        </authorList>
    </citation>
    <scope>NUCLEOTIDE SEQUENCE [LARGE SCALE GENOMIC DNA]</scope>
    <source>
        <strain evidence="3 4">RP-2-7</strain>
    </source>
</reference>
<protein>
    <submittedName>
        <fullName evidence="3">Acylhydrolase</fullName>
    </submittedName>
</protein>
<proteinExistence type="predicted"/>
<evidence type="ECO:0000313" key="3">
    <source>
        <dbReference type="EMBL" id="NML67794.1"/>
    </source>
</evidence>
<evidence type="ECO:0000256" key="1">
    <source>
        <dbReference type="SAM" id="SignalP"/>
    </source>
</evidence>
<dbReference type="InterPro" id="IPR036514">
    <property type="entry name" value="SGNH_hydro_sf"/>
</dbReference>
<sequence length="242" mass="26134">MLLKSLFLALLALGAAPALAQTTPAPDRDGLGRYAAANRALPAPQPGRPRVVLLGNSITDAWPRADSAFFADRRYELVGRGISGQTTPQMLVRFRQDVLDLHPAVVVILAGINDIAQNTGPYDQQATLNNIKSMTELAQAHGVRVVLSSVLPAYDFAWRRGLEPAPKVLALNQQLRAYAAERGATYLNYHAAMADSRQGLPPALSKDEVHPTLAGYQVMEPLLMQAIAQALKTKEKPVKATP</sequence>
<dbReference type="Proteomes" id="UP000559626">
    <property type="component" value="Unassembled WGS sequence"/>
</dbReference>
<keyword evidence="3" id="KW-0378">Hydrolase</keyword>
<dbReference type="Gene3D" id="3.40.50.1110">
    <property type="entry name" value="SGNH hydrolase"/>
    <property type="match status" value="1"/>
</dbReference>